<evidence type="ECO:0000256" key="2">
    <source>
        <dbReference type="SAM" id="SignalP"/>
    </source>
</evidence>
<sequence length="498" mass="53308">MSNESDVTLPDPRRRRLVCGSLLGAGALLGAPRALAQYGREAQQAKPVQPPAQPPAPQAAPASAAQPAAAASASEPAALAPSSEIRLALLLGNRSYPQPFDLPPIPKNLRDLEGALARRGFKVTTALDLDLPAARRALDAFVTEAASSPPDATIFFYFGGHGIQVDAANLLLPAGLNPSARADVLQTASVQLLSDVVRRLPPRRDGMVIAVVDACRTGLKAGEVAGLNQVEAPPGCLISFSTAAGKPAIAPAVETQNTFYTGSLVKLMGSVSDQTTFPELMHLVRTDVRETMLKHPVAAVRELAQDPFIADHTRVRLTVEPKRAGPAAPIVADIDEDDWLKKLEQMAWPAEVVQLCETFLEARPQSPFAPGVQVARDGARTAVKALKRSDVRLYRAAFTLSDDMPGEQRQDLLRCGRGDKDAAARMAARFRNFSGSSATQSRYEGWLQFAVALGNGIASYELALHFRNTGQPLLASQFESRARDLGYTPPPDLDNVRK</sequence>
<evidence type="ECO:0000256" key="1">
    <source>
        <dbReference type="SAM" id="MobiDB-lite"/>
    </source>
</evidence>
<dbReference type="InterPro" id="IPR006311">
    <property type="entry name" value="TAT_signal"/>
</dbReference>
<keyword evidence="5" id="KW-1185">Reference proteome</keyword>
<dbReference type="InterPro" id="IPR052039">
    <property type="entry name" value="Caspase-related_regulators"/>
</dbReference>
<dbReference type="InterPro" id="IPR011600">
    <property type="entry name" value="Pept_C14_caspase"/>
</dbReference>
<feature type="domain" description="Peptidase C14 caspase" evidence="3">
    <location>
        <begin position="86"/>
        <end position="309"/>
    </location>
</feature>
<proteinExistence type="predicted"/>
<feature type="region of interest" description="Disordered" evidence="1">
    <location>
        <begin position="38"/>
        <end position="76"/>
    </location>
</feature>
<keyword evidence="2" id="KW-0732">Signal</keyword>
<dbReference type="Pfam" id="PF00656">
    <property type="entry name" value="Peptidase_C14"/>
    <property type="match status" value="1"/>
</dbReference>
<feature type="compositionally biased region" description="Low complexity" evidence="1">
    <location>
        <begin position="59"/>
        <end position="76"/>
    </location>
</feature>
<reference evidence="4 5" key="1">
    <citation type="submission" date="2023-07" db="EMBL/GenBank/DDBJ databases">
        <title>Sorghum-associated microbial communities from plants grown in Nebraska, USA.</title>
        <authorList>
            <person name="Schachtman D."/>
        </authorList>
    </citation>
    <scope>NUCLEOTIDE SEQUENCE [LARGE SCALE GENOMIC DNA]</scope>
    <source>
        <strain evidence="4 5">BE316</strain>
    </source>
</reference>
<dbReference type="InterPro" id="IPR029030">
    <property type="entry name" value="Caspase-like_dom_sf"/>
</dbReference>
<feature type="signal peptide" evidence="2">
    <location>
        <begin position="1"/>
        <end position="36"/>
    </location>
</feature>
<organism evidence="4 5">
    <name type="scientific">Roseateles asaccharophilus</name>
    <dbReference type="NCBI Taxonomy" id="582607"/>
    <lineage>
        <taxon>Bacteria</taxon>
        <taxon>Pseudomonadati</taxon>
        <taxon>Pseudomonadota</taxon>
        <taxon>Betaproteobacteria</taxon>
        <taxon>Burkholderiales</taxon>
        <taxon>Sphaerotilaceae</taxon>
        <taxon>Roseateles</taxon>
    </lineage>
</organism>
<dbReference type="PANTHER" id="PTHR22576:SF37">
    <property type="entry name" value="MUCOSA-ASSOCIATED LYMPHOID TISSUE LYMPHOMA TRANSLOCATION PROTEIN 1"/>
    <property type="match status" value="1"/>
</dbReference>
<dbReference type="PANTHER" id="PTHR22576">
    <property type="entry name" value="MUCOSA ASSOCIATED LYMPHOID TISSUE LYMPHOMA TRANSLOCATION PROTEIN 1/PARACASPASE"/>
    <property type="match status" value="1"/>
</dbReference>
<feature type="compositionally biased region" description="Low complexity" evidence="1">
    <location>
        <begin position="38"/>
        <end position="47"/>
    </location>
</feature>
<gene>
    <name evidence="4" type="ORF">J2X21_002997</name>
</gene>
<dbReference type="Proteomes" id="UP001180825">
    <property type="component" value="Unassembled WGS sequence"/>
</dbReference>
<evidence type="ECO:0000259" key="3">
    <source>
        <dbReference type="Pfam" id="PF00656"/>
    </source>
</evidence>
<dbReference type="Gene3D" id="3.40.50.1460">
    <property type="match status" value="1"/>
</dbReference>
<name>A0ABU2A9H9_9BURK</name>
<feature type="chain" id="PRO_5045490950" evidence="2">
    <location>
        <begin position="37"/>
        <end position="498"/>
    </location>
</feature>
<dbReference type="EMBL" id="JAVDXV010000005">
    <property type="protein sequence ID" value="MDR7333855.1"/>
    <property type="molecule type" value="Genomic_DNA"/>
</dbReference>
<evidence type="ECO:0000313" key="4">
    <source>
        <dbReference type="EMBL" id="MDR7333855.1"/>
    </source>
</evidence>
<accession>A0ABU2A9H9</accession>
<protein>
    <submittedName>
        <fullName evidence="4">Caspase-like protein</fullName>
    </submittedName>
</protein>
<evidence type="ECO:0000313" key="5">
    <source>
        <dbReference type="Proteomes" id="UP001180825"/>
    </source>
</evidence>
<dbReference type="SUPFAM" id="SSF52129">
    <property type="entry name" value="Caspase-like"/>
    <property type="match status" value="1"/>
</dbReference>
<comment type="caution">
    <text evidence="4">The sequence shown here is derived from an EMBL/GenBank/DDBJ whole genome shotgun (WGS) entry which is preliminary data.</text>
</comment>
<feature type="compositionally biased region" description="Pro residues" evidence="1">
    <location>
        <begin position="48"/>
        <end position="58"/>
    </location>
</feature>
<dbReference type="RefSeq" id="WP_310329986.1">
    <property type="nucleotide sequence ID" value="NZ_JAVDXV010000005.1"/>
</dbReference>
<dbReference type="PROSITE" id="PS51318">
    <property type="entry name" value="TAT"/>
    <property type="match status" value="1"/>
</dbReference>